<dbReference type="Proteomes" id="UP000027037">
    <property type="component" value="Unassembled WGS sequence"/>
</dbReference>
<proteinExistence type="inferred from homology"/>
<dbReference type="PROSITE" id="PS51194">
    <property type="entry name" value="HELICASE_CTER"/>
    <property type="match status" value="1"/>
</dbReference>
<dbReference type="GO" id="GO:0005829">
    <property type="term" value="C:cytosol"/>
    <property type="evidence" value="ECO:0007669"/>
    <property type="project" value="TreeGrafter"/>
</dbReference>
<dbReference type="AlphaFoldDB" id="A0A062U6Q5"/>
<keyword evidence="4" id="KW-0378">Hydrolase</keyword>
<dbReference type="InterPro" id="IPR050079">
    <property type="entry name" value="DEAD_box_RNA_helicase"/>
</dbReference>
<keyword evidence="5" id="KW-0347">Helicase</keyword>
<sequence length="505" mass="54128">MPIKHRLPKENKSLTGRAVSLRPPGARIESIELTQFTDLGLAEPILRAIKAEGYTKPTPIQAEAIPTLLTGRDLVGIAQTGTGKTAAFVLPLLSRLAANPGRPEKKSARILILAPTRELAAQIAESVRVYGSQMKLTTTIVVGGVKPGGQVRSLARGVDVLVATPGRLLDHMDTGAVTLRTTEAVVLDEADQMMDMGFLPAIRKVMKALPTRRQTLLFSATMPKEIRALASDFLHEPAEVSVTPVSKPAERIEQAVYFVKGDSKPRLLAEVLSGDDMDRAIVFTRTKHGADKVVRHLANEGLYAEAIHGNKSQNQRIRALDAFKSGKAPILVATDIAARGIDVDGVSHVVNFDMPNLPESYVHRIGRTARAGRSGIALSFVGNDERAYLRDIEKLIKRKIDTLETPDESMALDLSLPEEPGPHSKQSRGRGQGGGRRQGQQPRGQTHSRGRTGGGGAGGKGPRKGPGKPGASSTRGEGNGQRSAAANAQGQKRRSKPKKSWSPVS</sequence>
<evidence type="ECO:0000256" key="11">
    <source>
        <dbReference type="SAM" id="MobiDB-lite"/>
    </source>
</evidence>
<dbReference type="GO" id="GO:0016787">
    <property type="term" value="F:hydrolase activity"/>
    <property type="evidence" value="ECO:0007669"/>
    <property type="project" value="UniProtKB-KW"/>
</dbReference>
<dbReference type="InterPro" id="IPR014001">
    <property type="entry name" value="Helicase_ATP-bd"/>
</dbReference>
<dbReference type="CDD" id="cd00268">
    <property type="entry name" value="DEADc"/>
    <property type="match status" value="1"/>
</dbReference>
<protein>
    <recommendedName>
        <fullName evidence="9">DEAD-box ATP-dependent RNA helicase RhpA</fullName>
        <ecNumber evidence="1">3.6.4.13</ecNumber>
    </recommendedName>
</protein>
<dbReference type="Pfam" id="PF00270">
    <property type="entry name" value="DEAD"/>
    <property type="match status" value="1"/>
</dbReference>
<feature type="domain" description="DEAD-box RNA helicase Q" evidence="14">
    <location>
        <begin position="34"/>
        <end position="62"/>
    </location>
</feature>
<dbReference type="InterPro" id="IPR044742">
    <property type="entry name" value="DEAD/DEAH_RhlB"/>
</dbReference>
<dbReference type="Gene3D" id="3.40.50.300">
    <property type="entry name" value="P-loop containing nucleotide triphosphate hydrolases"/>
    <property type="match status" value="2"/>
</dbReference>
<keyword evidence="3" id="KW-0547">Nucleotide-binding</keyword>
<feature type="compositionally biased region" description="Polar residues" evidence="11">
    <location>
        <begin position="471"/>
        <end position="490"/>
    </location>
</feature>
<dbReference type="SMART" id="SM00487">
    <property type="entry name" value="DEXDc"/>
    <property type="match status" value="1"/>
</dbReference>
<keyword evidence="6" id="KW-0067">ATP-binding</keyword>
<evidence type="ECO:0000256" key="1">
    <source>
        <dbReference type="ARBA" id="ARBA00012552"/>
    </source>
</evidence>
<evidence type="ECO:0000256" key="7">
    <source>
        <dbReference type="ARBA" id="ARBA00038437"/>
    </source>
</evidence>
<dbReference type="GO" id="GO:0009266">
    <property type="term" value="P:response to temperature stimulus"/>
    <property type="evidence" value="ECO:0007669"/>
    <property type="project" value="UniProtKB-ARBA"/>
</dbReference>
<evidence type="ECO:0000256" key="10">
    <source>
        <dbReference type="PROSITE-ProRule" id="PRU00552"/>
    </source>
</evidence>
<feature type="compositionally biased region" description="Gly residues" evidence="11">
    <location>
        <begin position="451"/>
        <end position="460"/>
    </location>
</feature>
<comment type="catalytic activity">
    <reaction evidence="8">
        <text>ATP + H2O = ADP + phosphate + H(+)</text>
        <dbReference type="Rhea" id="RHEA:13065"/>
        <dbReference type="ChEBI" id="CHEBI:15377"/>
        <dbReference type="ChEBI" id="CHEBI:15378"/>
        <dbReference type="ChEBI" id="CHEBI:30616"/>
        <dbReference type="ChEBI" id="CHEBI:43474"/>
        <dbReference type="ChEBI" id="CHEBI:456216"/>
        <dbReference type="EC" id="3.6.4.13"/>
    </reaction>
</comment>
<comment type="caution">
    <text evidence="15">The sequence shown here is derived from an EMBL/GenBank/DDBJ whole genome shotgun (WGS) entry which is preliminary data.</text>
</comment>
<reference evidence="15 16" key="1">
    <citation type="journal article" date="2014" name="Antonie Van Leeuwenhoek">
        <title>Hyphomonas beringensis sp. nov. and Hyphomonas chukchiensis sp. nov., isolated from surface seawater of the Bering Sea and Chukchi Sea.</title>
        <authorList>
            <person name="Li C."/>
            <person name="Lai Q."/>
            <person name="Li G."/>
            <person name="Dong C."/>
            <person name="Wang J."/>
            <person name="Liao Y."/>
            <person name="Shao Z."/>
        </authorList>
    </citation>
    <scope>NUCLEOTIDE SEQUENCE [LARGE SCALE GENOMIC DNA]</scope>
    <source>
        <strain evidence="15 16">25B14_1</strain>
    </source>
</reference>
<dbReference type="InterPro" id="IPR014014">
    <property type="entry name" value="RNA_helicase_DEAD_Q_motif"/>
</dbReference>
<evidence type="ECO:0000256" key="9">
    <source>
        <dbReference type="ARBA" id="ARBA00074363"/>
    </source>
</evidence>
<dbReference type="PROSITE" id="PS51195">
    <property type="entry name" value="Q_MOTIF"/>
    <property type="match status" value="1"/>
</dbReference>
<keyword evidence="2" id="KW-0963">Cytoplasm</keyword>
<evidence type="ECO:0000256" key="2">
    <source>
        <dbReference type="ARBA" id="ARBA00022490"/>
    </source>
</evidence>
<gene>
    <name evidence="15" type="ORF">HY29_02545</name>
</gene>
<evidence type="ECO:0000256" key="8">
    <source>
        <dbReference type="ARBA" id="ARBA00047984"/>
    </source>
</evidence>
<dbReference type="eggNOG" id="COG0513">
    <property type="taxonomic scope" value="Bacteria"/>
</dbReference>
<dbReference type="InterPro" id="IPR011545">
    <property type="entry name" value="DEAD/DEAH_box_helicase_dom"/>
</dbReference>
<dbReference type="FunFam" id="3.40.50.300:FF:000108">
    <property type="entry name" value="ATP-dependent RNA helicase RhlE"/>
    <property type="match status" value="1"/>
</dbReference>
<dbReference type="PATRIC" id="fig|1280946.3.peg.2138"/>
<evidence type="ECO:0000259" key="13">
    <source>
        <dbReference type="PROSITE" id="PS51194"/>
    </source>
</evidence>
<dbReference type="Pfam" id="PF00271">
    <property type="entry name" value="Helicase_C"/>
    <property type="match status" value="1"/>
</dbReference>
<dbReference type="InterPro" id="IPR027417">
    <property type="entry name" value="P-loop_NTPase"/>
</dbReference>
<feature type="region of interest" description="Disordered" evidence="11">
    <location>
        <begin position="413"/>
        <end position="505"/>
    </location>
</feature>
<dbReference type="GO" id="GO:0003676">
    <property type="term" value="F:nucleic acid binding"/>
    <property type="evidence" value="ECO:0007669"/>
    <property type="project" value="InterPro"/>
</dbReference>
<dbReference type="EMBL" id="AWFF01000043">
    <property type="protein sequence ID" value="KCZ53967.1"/>
    <property type="molecule type" value="Genomic_DNA"/>
</dbReference>
<comment type="similarity">
    <text evidence="7">Belongs to the DEAD box helicase family.</text>
</comment>
<evidence type="ECO:0000259" key="14">
    <source>
        <dbReference type="PROSITE" id="PS51195"/>
    </source>
</evidence>
<feature type="domain" description="Helicase C-terminal" evidence="13">
    <location>
        <begin position="251"/>
        <end position="411"/>
    </location>
</feature>
<dbReference type="PANTHER" id="PTHR47959">
    <property type="entry name" value="ATP-DEPENDENT RNA HELICASE RHLE-RELATED"/>
    <property type="match status" value="1"/>
</dbReference>
<dbReference type="InterPro" id="IPR001650">
    <property type="entry name" value="Helicase_C-like"/>
</dbReference>
<organism evidence="15 16">
    <name type="scientific">Hyphomonas beringensis</name>
    <dbReference type="NCBI Taxonomy" id="1280946"/>
    <lineage>
        <taxon>Bacteria</taxon>
        <taxon>Pseudomonadati</taxon>
        <taxon>Pseudomonadota</taxon>
        <taxon>Alphaproteobacteria</taxon>
        <taxon>Hyphomonadales</taxon>
        <taxon>Hyphomonadaceae</taxon>
        <taxon>Hyphomonas</taxon>
    </lineage>
</organism>
<dbReference type="GO" id="GO:0005524">
    <property type="term" value="F:ATP binding"/>
    <property type="evidence" value="ECO:0007669"/>
    <property type="project" value="UniProtKB-KW"/>
</dbReference>
<evidence type="ECO:0000259" key="12">
    <source>
        <dbReference type="PROSITE" id="PS51192"/>
    </source>
</evidence>
<dbReference type="STRING" id="1280946.HY29_02545"/>
<evidence type="ECO:0000256" key="6">
    <source>
        <dbReference type="ARBA" id="ARBA00022840"/>
    </source>
</evidence>
<dbReference type="PANTHER" id="PTHR47959:SF13">
    <property type="entry name" value="ATP-DEPENDENT RNA HELICASE RHLE"/>
    <property type="match status" value="1"/>
</dbReference>
<dbReference type="GO" id="GO:0042255">
    <property type="term" value="P:ribosome assembly"/>
    <property type="evidence" value="ECO:0007669"/>
    <property type="project" value="UniProtKB-ARBA"/>
</dbReference>
<feature type="domain" description="Helicase ATP-binding" evidence="12">
    <location>
        <begin position="65"/>
        <end position="240"/>
    </location>
</feature>
<dbReference type="PROSITE" id="PS51192">
    <property type="entry name" value="HELICASE_ATP_BIND_1"/>
    <property type="match status" value="1"/>
</dbReference>
<dbReference type="CDD" id="cd18787">
    <property type="entry name" value="SF2_C_DEAD"/>
    <property type="match status" value="1"/>
</dbReference>
<feature type="short sequence motif" description="Q motif" evidence="10">
    <location>
        <begin position="34"/>
        <end position="62"/>
    </location>
</feature>
<dbReference type="EC" id="3.6.4.13" evidence="1"/>
<evidence type="ECO:0000256" key="5">
    <source>
        <dbReference type="ARBA" id="ARBA00022806"/>
    </source>
</evidence>
<keyword evidence="16" id="KW-1185">Reference proteome</keyword>
<dbReference type="GO" id="GO:0003724">
    <property type="term" value="F:RNA helicase activity"/>
    <property type="evidence" value="ECO:0007669"/>
    <property type="project" value="UniProtKB-EC"/>
</dbReference>
<name>A0A062U6Q5_9PROT</name>
<evidence type="ECO:0000313" key="16">
    <source>
        <dbReference type="Proteomes" id="UP000027037"/>
    </source>
</evidence>
<dbReference type="SMART" id="SM00490">
    <property type="entry name" value="HELICc"/>
    <property type="match status" value="1"/>
</dbReference>
<evidence type="ECO:0000256" key="4">
    <source>
        <dbReference type="ARBA" id="ARBA00022801"/>
    </source>
</evidence>
<dbReference type="SUPFAM" id="SSF52540">
    <property type="entry name" value="P-loop containing nucleoside triphosphate hydrolases"/>
    <property type="match status" value="1"/>
</dbReference>
<evidence type="ECO:0000313" key="15">
    <source>
        <dbReference type="EMBL" id="KCZ53967.1"/>
    </source>
</evidence>
<evidence type="ECO:0000256" key="3">
    <source>
        <dbReference type="ARBA" id="ARBA00022741"/>
    </source>
</evidence>
<accession>A0A062U6Q5</accession>